<gene>
    <name evidence="2" type="ORF">R3P38DRAFT_3240888</name>
</gene>
<evidence type="ECO:0000313" key="2">
    <source>
        <dbReference type="EMBL" id="KAK6972023.1"/>
    </source>
</evidence>
<name>A0AAV9Z6I6_9AGAR</name>
<sequence>MNPPWTRLRRQQADNPPADVALEFERRARPQHELPPTAFNQISEEAGARAGNHGPQQLNDMRDLSEFRYPPLEHSENLPAMINNSGITSSESAEAYAQQLLEAFDQSIEDWILSSSPTPRLGATDDRSSSSIQRSSTPPSTTQVSNHSHVHSPQAIYHTPLRRTILATEGSSAGDFGLGFAPADVSSPNSHTLPHAYPPSESPVIPASHVDLGPNFFFANGSALLEQRQNTASPRSTNSASSTHSGPVRGAPPFTPSFDHTDESLFGTASLLQPIVPPSTSAPPGPLVPPRPGNGSLAVMRRTITPSPVGPLIAAVYIGFPLEVHPAYKGFFEPSVSLRSSTPSMSALITALRDGNNMLSGYLNQVCSNLDSNPFCIAWSKTMVETNKEFNLYENGYFALGLLRDHLNSSTLVPRASHNSVSIRTFEHFNISQERSFFVLYCFPQHLEHEVEPRADLPSPTPFVLPSSRTQTPALAGHTTRSHTPAATSSFSQFLSALRSNCTFLDRHFIAEASRLVKLGSAGYNTAYLHIRQVLIIQDVDVAAWARIPPNTYSNNLTFASNARVLLQYLRERTTAERQALSQDLGEKEDGLIQFFGHFFRVEEIPDDWREAQSEVRTVGGINQADVKRIVEGYNIPPQQHRSLSAQLMTYC</sequence>
<reference evidence="2 3" key="1">
    <citation type="journal article" date="2024" name="J Genomics">
        <title>Draft genome sequencing and assembly of Favolaschia claudopus CIRM-BRFM 2984 isolated from oak limbs.</title>
        <authorList>
            <person name="Navarro D."/>
            <person name="Drula E."/>
            <person name="Chaduli D."/>
            <person name="Cazenave R."/>
            <person name="Ahrendt S."/>
            <person name="Wang J."/>
            <person name="Lipzen A."/>
            <person name="Daum C."/>
            <person name="Barry K."/>
            <person name="Grigoriev I.V."/>
            <person name="Favel A."/>
            <person name="Rosso M.N."/>
            <person name="Martin F."/>
        </authorList>
    </citation>
    <scope>NUCLEOTIDE SEQUENCE [LARGE SCALE GENOMIC DNA]</scope>
    <source>
        <strain evidence="2 3">CIRM-BRFM 2984</strain>
    </source>
</reference>
<keyword evidence="3" id="KW-1185">Reference proteome</keyword>
<dbReference type="Proteomes" id="UP001362999">
    <property type="component" value="Unassembled WGS sequence"/>
</dbReference>
<evidence type="ECO:0000256" key="1">
    <source>
        <dbReference type="SAM" id="MobiDB-lite"/>
    </source>
</evidence>
<feature type="compositionally biased region" description="Pro residues" evidence="1">
    <location>
        <begin position="275"/>
        <end position="292"/>
    </location>
</feature>
<feature type="compositionally biased region" description="Low complexity" evidence="1">
    <location>
        <begin position="129"/>
        <end position="145"/>
    </location>
</feature>
<feature type="region of interest" description="Disordered" evidence="1">
    <location>
        <begin position="273"/>
        <end position="294"/>
    </location>
</feature>
<organism evidence="2 3">
    <name type="scientific">Favolaschia claudopus</name>
    <dbReference type="NCBI Taxonomy" id="2862362"/>
    <lineage>
        <taxon>Eukaryota</taxon>
        <taxon>Fungi</taxon>
        <taxon>Dikarya</taxon>
        <taxon>Basidiomycota</taxon>
        <taxon>Agaricomycotina</taxon>
        <taxon>Agaricomycetes</taxon>
        <taxon>Agaricomycetidae</taxon>
        <taxon>Agaricales</taxon>
        <taxon>Marasmiineae</taxon>
        <taxon>Mycenaceae</taxon>
        <taxon>Favolaschia</taxon>
    </lineage>
</organism>
<feature type="region of interest" description="Disordered" evidence="1">
    <location>
        <begin position="24"/>
        <end position="63"/>
    </location>
</feature>
<dbReference type="AlphaFoldDB" id="A0AAV9Z6I6"/>
<accession>A0AAV9Z6I6</accession>
<comment type="caution">
    <text evidence="2">The sequence shown here is derived from an EMBL/GenBank/DDBJ whole genome shotgun (WGS) entry which is preliminary data.</text>
</comment>
<feature type="region of interest" description="Disordered" evidence="1">
    <location>
        <begin position="115"/>
        <end position="157"/>
    </location>
</feature>
<dbReference type="EMBL" id="JAWWNJ010000196">
    <property type="protein sequence ID" value="KAK6972023.1"/>
    <property type="molecule type" value="Genomic_DNA"/>
</dbReference>
<feature type="region of interest" description="Disordered" evidence="1">
    <location>
        <begin position="227"/>
        <end position="260"/>
    </location>
</feature>
<evidence type="ECO:0000313" key="3">
    <source>
        <dbReference type="Proteomes" id="UP001362999"/>
    </source>
</evidence>
<proteinExistence type="predicted"/>
<feature type="compositionally biased region" description="Polar residues" evidence="1">
    <location>
        <begin position="227"/>
        <end position="245"/>
    </location>
</feature>
<protein>
    <submittedName>
        <fullName evidence="2">Uncharacterized protein</fullName>
    </submittedName>
</protein>